<dbReference type="VEuPathDB" id="VectorBase:AALB004518"/>
<feature type="region of interest" description="Disordered" evidence="1">
    <location>
        <begin position="269"/>
        <end position="288"/>
    </location>
</feature>
<dbReference type="PANTHER" id="PTHR15817:SF2">
    <property type="entry name" value="SIMILAR TO RIKEN CDNA 2300002M23"/>
    <property type="match status" value="1"/>
</dbReference>
<dbReference type="InterPro" id="IPR026135">
    <property type="entry name" value="C6orf15"/>
</dbReference>
<dbReference type="GO" id="GO:0030198">
    <property type="term" value="P:extracellular matrix organization"/>
    <property type="evidence" value="ECO:0007669"/>
    <property type="project" value="TreeGrafter"/>
</dbReference>
<feature type="compositionally biased region" description="Polar residues" evidence="1">
    <location>
        <begin position="274"/>
        <end position="287"/>
    </location>
</feature>
<dbReference type="VEuPathDB" id="VectorBase:AALB20_031679"/>
<reference evidence="2" key="2">
    <citation type="submission" date="2022-08" db="UniProtKB">
        <authorList>
            <consortium name="EnsemblMetazoa"/>
        </authorList>
    </citation>
    <scope>IDENTIFICATION</scope>
    <source>
        <strain evidence="2">STECLA/ALBI9_A</strain>
    </source>
</reference>
<dbReference type="EnsemblMetazoa" id="AALB004518-RA">
    <property type="protein sequence ID" value="AALB004518-PA"/>
    <property type="gene ID" value="AALB004518"/>
</dbReference>
<organism evidence="2 3">
    <name type="scientific">Anopheles albimanus</name>
    <name type="common">New world malaria mosquito</name>
    <dbReference type="NCBI Taxonomy" id="7167"/>
    <lineage>
        <taxon>Eukaryota</taxon>
        <taxon>Metazoa</taxon>
        <taxon>Ecdysozoa</taxon>
        <taxon>Arthropoda</taxon>
        <taxon>Hexapoda</taxon>
        <taxon>Insecta</taxon>
        <taxon>Pterygota</taxon>
        <taxon>Neoptera</taxon>
        <taxon>Endopterygota</taxon>
        <taxon>Diptera</taxon>
        <taxon>Nematocera</taxon>
        <taxon>Culicoidea</taxon>
        <taxon>Culicidae</taxon>
        <taxon>Anophelinae</taxon>
        <taxon>Anopheles</taxon>
    </lineage>
</organism>
<dbReference type="PANTHER" id="PTHR15817">
    <property type="entry name" value="STG PROTEIN"/>
    <property type="match status" value="1"/>
</dbReference>
<evidence type="ECO:0000313" key="3">
    <source>
        <dbReference type="Proteomes" id="UP000069272"/>
    </source>
</evidence>
<name>A0A182FDD1_ANOAL</name>
<dbReference type="Proteomes" id="UP000069272">
    <property type="component" value="Chromosome 3L"/>
</dbReference>
<dbReference type="GO" id="GO:0031012">
    <property type="term" value="C:extracellular matrix"/>
    <property type="evidence" value="ECO:0007669"/>
    <property type="project" value="TreeGrafter"/>
</dbReference>
<accession>A0A182FDD1</accession>
<keyword evidence="3" id="KW-1185">Reference proteome</keyword>
<feature type="compositionally biased region" description="Polar residues" evidence="1">
    <location>
        <begin position="180"/>
        <end position="203"/>
    </location>
</feature>
<reference evidence="2 3" key="1">
    <citation type="journal article" date="2017" name="G3 (Bethesda)">
        <title>The Physical Genome Mapping of Anopheles albimanus Corrected Scaffold Misassemblies and Identified Interarm Rearrangements in Genus Anopheles.</title>
        <authorList>
            <person name="Artemov G.N."/>
            <person name="Peery A.N."/>
            <person name="Jiang X."/>
            <person name="Tu Z."/>
            <person name="Stegniy V.N."/>
            <person name="Sharakhova M.V."/>
            <person name="Sharakhov I.V."/>
        </authorList>
    </citation>
    <scope>NUCLEOTIDE SEQUENCE [LARGE SCALE GENOMIC DNA]</scope>
    <source>
        <strain evidence="2 3">ALBI9_A</strain>
    </source>
</reference>
<evidence type="ECO:0000256" key="1">
    <source>
        <dbReference type="SAM" id="MobiDB-lite"/>
    </source>
</evidence>
<dbReference type="AlphaFoldDB" id="A0A182FDD1"/>
<feature type="region of interest" description="Disordered" evidence="1">
    <location>
        <begin position="528"/>
        <end position="557"/>
    </location>
</feature>
<feature type="region of interest" description="Disordered" evidence="1">
    <location>
        <begin position="396"/>
        <end position="424"/>
    </location>
</feature>
<feature type="compositionally biased region" description="Polar residues" evidence="1">
    <location>
        <begin position="232"/>
        <end position="241"/>
    </location>
</feature>
<proteinExistence type="predicted"/>
<feature type="compositionally biased region" description="Low complexity" evidence="1">
    <location>
        <begin position="243"/>
        <end position="252"/>
    </location>
</feature>
<dbReference type="STRING" id="7167.A0A182FDD1"/>
<feature type="compositionally biased region" description="Acidic residues" evidence="1">
    <location>
        <begin position="408"/>
        <end position="424"/>
    </location>
</feature>
<sequence>MDNILLVSQAQPDTELERVRQLEQDKFQEALGQVNILAESVLEQICTREAQAVNIQAVAQARLNILVVQERDSTREVQVVWVLEPVSVLDNIPVEQANTLQEEPVFIPSVATYPGVVGGFGVSGTAIDQYPGGQGTGGGGGLPPQTIQLPEEEDDSFSQAESSVKDGEVMASAQGRKNGGTAQTQVSGTYTGTGSFSASAQTSDSDRAAQAQVSGGKEGAVSTAQGTGGVGKSQSAVQVDSKTGGTSATSQSGGLGHESQSEVVANEKGGLADAQSSGPGQTSSQAQIGFRPQGEAVANQANIFNGGGQASAQSGAHSGQSQSQISGNFKFGIAYHGAAQAASGTKEQVHNYREKSKNLFHSIGLFGKTTGTTVRKESIDVNGMTTRQQYSAAPLPPVTFVNTTPDTITDDDYADMDEDEDDYDEDYDSTAAVRSGGTPTDESKPPTTVTHIVTEPTTVTVRTNGNGRVFTQAGPTQRQTAIVPHGENFRLVQTQNGRSTVHAVTTERTGGLPTIGTTTARYSTRFLPSKQDTPADIVEGAPTEPSGGPRKAEQPDSYISVTKQVTGIDENSKVPAIPGKNYESTYYTKSSTCGYFTFSCNIVYGENGRSKICRPKPPANGKC</sequence>
<feature type="compositionally biased region" description="Gly residues" evidence="1">
    <location>
        <begin position="132"/>
        <end position="142"/>
    </location>
</feature>
<evidence type="ECO:0000313" key="2">
    <source>
        <dbReference type="EnsemblMetazoa" id="AALB004518-PA"/>
    </source>
</evidence>
<protein>
    <submittedName>
        <fullName evidence="2">Uncharacterized protein</fullName>
    </submittedName>
</protein>
<feature type="region of interest" description="Disordered" evidence="1">
    <location>
        <begin position="128"/>
        <end position="264"/>
    </location>
</feature>